<evidence type="ECO:0000313" key="2">
    <source>
        <dbReference type="Proteomes" id="UP001472866"/>
    </source>
</evidence>
<organism evidence="1 2">
    <name type="scientific">Chloropicon roscoffensis</name>
    <dbReference type="NCBI Taxonomy" id="1461544"/>
    <lineage>
        <taxon>Eukaryota</taxon>
        <taxon>Viridiplantae</taxon>
        <taxon>Chlorophyta</taxon>
        <taxon>Chloropicophyceae</taxon>
        <taxon>Chloropicales</taxon>
        <taxon>Chloropicaceae</taxon>
        <taxon>Chloropicon</taxon>
    </lineage>
</organism>
<dbReference type="EMBL" id="CP151513">
    <property type="protein sequence ID" value="WZN65982.1"/>
    <property type="molecule type" value="Genomic_DNA"/>
</dbReference>
<dbReference type="AlphaFoldDB" id="A0AAX4PIF0"/>
<name>A0AAX4PIF0_9CHLO</name>
<protein>
    <submittedName>
        <fullName evidence="1">Uncharacterized protein</fullName>
    </submittedName>
</protein>
<keyword evidence="2" id="KW-1185">Reference proteome</keyword>
<sequence>MGSRREGTQAEKRKRGCDREVDDVAGECGDLDNLTRKVQRLRASLEQAGEADLDGGGRAEANLREYLRINAVLRELHFCRLKRRDGKP</sequence>
<gene>
    <name evidence="1" type="ORF">HKI87_13g75450</name>
</gene>
<evidence type="ECO:0000313" key="1">
    <source>
        <dbReference type="EMBL" id="WZN65982.1"/>
    </source>
</evidence>
<proteinExistence type="predicted"/>
<dbReference type="Proteomes" id="UP001472866">
    <property type="component" value="Chromosome 13"/>
</dbReference>
<reference evidence="1 2" key="1">
    <citation type="submission" date="2024-03" db="EMBL/GenBank/DDBJ databases">
        <title>Complete genome sequence of the green alga Chloropicon roscoffensis RCC1871.</title>
        <authorList>
            <person name="Lemieux C."/>
            <person name="Pombert J.-F."/>
            <person name="Otis C."/>
            <person name="Turmel M."/>
        </authorList>
    </citation>
    <scope>NUCLEOTIDE SEQUENCE [LARGE SCALE GENOMIC DNA]</scope>
    <source>
        <strain evidence="1 2">RCC1871</strain>
    </source>
</reference>
<accession>A0AAX4PIF0</accession>